<evidence type="ECO:0000256" key="7">
    <source>
        <dbReference type="SAM" id="Phobius"/>
    </source>
</evidence>
<name>A0A4P6P390_9GAMM</name>
<proteinExistence type="inferred from homology"/>
<evidence type="ECO:0000256" key="4">
    <source>
        <dbReference type="ARBA" id="ARBA00022833"/>
    </source>
</evidence>
<dbReference type="CDD" id="cd07332">
    <property type="entry name" value="M48C_Oma1_like"/>
    <property type="match status" value="1"/>
</dbReference>
<dbReference type="OrthoDB" id="9810445at2"/>
<dbReference type="GO" id="GO:0051603">
    <property type="term" value="P:proteolysis involved in protein catabolic process"/>
    <property type="evidence" value="ECO:0007669"/>
    <property type="project" value="TreeGrafter"/>
</dbReference>
<keyword evidence="10" id="KW-1185">Reference proteome</keyword>
<gene>
    <name evidence="9" type="ORF">EMK97_08895</name>
</gene>
<keyword evidence="7" id="KW-0812">Transmembrane</keyword>
<dbReference type="GO" id="GO:0046872">
    <property type="term" value="F:metal ion binding"/>
    <property type="evidence" value="ECO:0007669"/>
    <property type="project" value="UniProtKB-KW"/>
</dbReference>
<feature type="transmembrane region" description="Helical" evidence="7">
    <location>
        <begin position="23"/>
        <end position="45"/>
    </location>
</feature>
<dbReference type="EMBL" id="CP034759">
    <property type="protein sequence ID" value="QBG35821.1"/>
    <property type="molecule type" value="Genomic_DNA"/>
</dbReference>
<evidence type="ECO:0000256" key="1">
    <source>
        <dbReference type="ARBA" id="ARBA00022670"/>
    </source>
</evidence>
<dbReference type="InterPro" id="IPR001915">
    <property type="entry name" value="Peptidase_M48"/>
</dbReference>
<comment type="cofactor">
    <cofactor evidence="6">
        <name>Zn(2+)</name>
        <dbReference type="ChEBI" id="CHEBI:29105"/>
    </cofactor>
    <text evidence="6">Binds 1 zinc ion per subunit.</text>
</comment>
<keyword evidence="7" id="KW-1133">Transmembrane helix</keyword>
<organism evidence="9 10">
    <name type="scientific">Litorilituus sediminis</name>
    <dbReference type="NCBI Taxonomy" id="718192"/>
    <lineage>
        <taxon>Bacteria</taxon>
        <taxon>Pseudomonadati</taxon>
        <taxon>Pseudomonadota</taxon>
        <taxon>Gammaproteobacteria</taxon>
        <taxon>Alteromonadales</taxon>
        <taxon>Colwelliaceae</taxon>
        <taxon>Litorilituus</taxon>
    </lineage>
</organism>
<comment type="similarity">
    <text evidence="6">Belongs to the peptidase M48 family.</text>
</comment>
<dbReference type="KEGG" id="lsd:EMK97_08895"/>
<evidence type="ECO:0000313" key="10">
    <source>
        <dbReference type="Proteomes" id="UP000290244"/>
    </source>
</evidence>
<dbReference type="Proteomes" id="UP000290244">
    <property type="component" value="Chromosome"/>
</dbReference>
<protein>
    <submittedName>
        <fullName evidence="9">M48 family metallopeptidase</fullName>
    </submittedName>
</protein>
<dbReference type="GO" id="GO:0004222">
    <property type="term" value="F:metalloendopeptidase activity"/>
    <property type="evidence" value="ECO:0007669"/>
    <property type="project" value="InterPro"/>
</dbReference>
<keyword evidence="7" id="KW-0472">Membrane</keyword>
<evidence type="ECO:0000256" key="6">
    <source>
        <dbReference type="RuleBase" id="RU003983"/>
    </source>
</evidence>
<dbReference type="PANTHER" id="PTHR22726:SF1">
    <property type="entry name" value="METALLOENDOPEPTIDASE OMA1, MITOCHONDRIAL"/>
    <property type="match status" value="1"/>
</dbReference>
<feature type="domain" description="Peptidase M48" evidence="8">
    <location>
        <begin position="104"/>
        <end position="257"/>
    </location>
</feature>
<dbReference type="GO" id="GO:0016020">
    <property type="term" value="C:membrane"/>
    <property type="evidence" value="ECO:0007669"/>
    <property type="project" value="TreeGrafter"/>
</dbReference>
<sequence>MKFTPAKVPEGINYSQSNPIKEFLLLGSGVLAVILLIVFLLGSLLDWSSKFIPFSYESAMAEPFVQEYVDEYGKGSAEVSQYLQGLADEIAPLMSLNEDIQLTLHYVDNETINGMATLGGHIFIFRGLLEKLPSENALVALLAHEIAHVKLRHPVKALSKGVSIALLMAVVSGQSNTDVTGLLSNTSQLAFLGFSRSQEQAADDEAIAVSQRYYQHLQGAHELFAILLAESEQATLDTISWFRSHPEVSARINNVAELANNNGWQQHGQSTPIPNHIIEQLAQDKAAFQLKKH</sequence>
<accession>A0A4P6P390</accession>
<dbReference type="Gene3D" id="3.30.2010.10">
    <property type="entry name" value="Metalloproteases ('zincins'), catalytic domain"/>
    <property type="match status" value="1"/>
</dbReference>
<keyword evidence="1 6" id="KW-0645">Protease</keyword>
<keyword evidence="2" id="KW-0479">Metal-binding</keyword>
<keyword evidence="5 6" id="KW-0482">Metalloprotease</keyword>
<evidence type="ECO:0000256" key="5">
    <source>
        <dbReference type="ARBA" id="ARBA00023049"/>
    </source>
</evidence>
<evidence type="ECO:0000256" key="3">
    <source>
        <dbReference type="ARBA" id="ARBA00022801"/>
    </source>
</evidence>
<dbReference type="RefSeq" id="WP_130601372.1">
    <property type="nucleotide sequence ID" value="NZ_CP034759.1"/>
</dbReference>
<evidence type="ECO:0000313" key="9">
    <source>
        <dbReference type="EMBL" id="QBG35821.1"/>
    </source>
</evidence>
<reference evidence="9 10" key="1">
    <citation type="submission" date="2018-12" db="EMBL/GenBank/DDBJ databases">
        <title>Complete genome of Litorilituus sediminis.</title>
        <authorList>
            <person name="Liu A."/>
            <person name="Rong J."/>
        </authorList>
    </citation>
    <scope>NUCLEOTIDE SEQUENCE [LARGE SCALE GENOMIC DNA]</scope>
    <source>
        <strain evidence="9 10">JCM 17549</strain>
    </source>
</reference>
<evidence type="ECO:0000259" key="8">
    <source>
        <dbReference type="Pfam" id="PF01435"/>
    </source>
</evidence>
<dbReference type="Pfam" id="PF01435">
    <property type="entry name" value="Peptidase_M48"/>
    <property type="match status" value="1"/>
</dbReference>
<dbReference type="InterPro" id="IPR051156">
    <property type="entry name" value="Mito/Outer_Membr_Metalloprot"/>
</dbReference>
<keyword evidence="3 6" id="KW-0378">Hydrolase</keyword>
<keyword evidence="4 6" id="KW-0862">Zinc</keyword>
<evidence type="ECO:0000256" key="2">
    <source>
        <dbReference type="ARBA" id="ARBA00022723"/>
    </source>
</evidence>
<dbReference type="AlphaFoldDB" id="A0A4P6P390"/>
<dbReference type="PANTHER" id="PTHR22726">
    <property type="entry name" value="METALLOENDOPEPTIDASE OMA1"/>
    <property type="match status" value="1"/>
</dbReference>